<keyword evidence="1" id="KW-0813">Transport</keyword>
<feature type="transmembrane region" description="Helical" evidence="3">
    <location>
        <begin position="104"/>
        <end position="123"/>
    </location>
</feature>
<dbReference type="EMBL" id="KE345185">
    <property type="protein sequence ID" value="EXB95026.1"/>
    <property type="molecule type" value="Genomic_DNA"/>
</dbReference>
<dbReference type="SUPFAM" id="SSF81324">
    <property type="entry name" value="Voltage-gated potassium channels"/>
    <property type="match status" value="1"/>
</dbReference>
<dbReference type="GO" id="GO:0034220">
    <property type="term" value="P:monoatomic ion transmembrane transport"/>
    <property type="evidence" value="ECO:0007669"/>
    <property type="project" value="UniProtKB-KW"/>
</dbReference>
<dbReference type="AlphaFoldDB" id="W9RKM4"/>
<keyword evidence="1" id="KW-0406">Ion transport</keyword>
<evidence type="ECO:0000256" key="1">
    <source>
        <dbReference type="ARBA" id="ARBA00023286"/>
    </source>
</evidence>
<feature type="transmembrane region" description="Helical" evidence="3">
    <location>
        <begin position="65"/>
        <end position="84"/>
    </location>
</feature>
<dbReference type="InterPro" id="IPR018490">
    <property type="entry name" value="cNMP-bd_dom_sf"/>
</dbReference>
<reference evidence="5" key="1">
    <citation type="submission" date="2013-01" db="EMBL/GenBank/DDBJ databases">
        <title>Draft Genome Sequence of a Mulberry Tree, Morus notabilis C.K. Schneid.</title>
        <authorList>
            <person name="He N."/>
            <person name="Zhao S."/>
        </authorList>
    </citation>
    <scope>NUCLEOTIDE SEQUENCE</scope>
</reference>
<protein>
    <submittedName>
        <fullName evidence="4">Uncharacterized protein</fullName>
    </submittedName>
</protein>
<evidence type="ECO:0000256" key="2">
    <source>
        <dbReference type="ARBA" id="ARBA00023303"/>
    </source>
</evidence>
<sequence>MDDSEGKVSVSILEQRPDWSTVIDPTVTQMSLRNDGVRGAPKESLSKVLMEIVEQEGFQPMWNKIIVLACVIAVSLDPLFLYIPTIDQEHKCFELDKKLRVLALVWRFIFDLIYVMDIVYNIAKAYKVEKRREPPNSEIKKIGIHLVKSGRISWNLIVVDLLSILPIPQVVILVQLTKLRDMGSLEMRKYLNVILFSQYVPRVLRIYQSCKELTMNSDKLTGIVWVRGLFNLFLYILASHTYLQFATTRSEEIREKMKLKERDIELWINKNGLSKHMKGSIMKSVKYKLQENKDVDVENLFSILPLEERKSIKRQLCIPTITKSLTLKIEDKSFICPRNRPMCHRNRLKD</sequence>
<feature type="transmembrane region" description="Helical" evidence="3">
    <location>
        <begin position="223"/>
        <end position="243"/>
    </location>
</feature>
<keyword evidence="5" id="KW-1185">Reference proteome</keyword>
<evidence type="ECO:0000313" key="5">
    <source>
        <dbReference type="Proteomes" id="UP000030645"/>
    </source>
</evidence>
<keyword evidence="3" id="KW-0812">Transmembrane</keyword>
<keyword evidence="3" id="KW-1133">Transmembrane helix</keyword>
<accession>W9RKM4</accession>
<dbReference type="GO" id="GO:0016020">
    <property type="term" value="C:membrane"/>
    <property type="evidence" value="ECO:0007669"/>
    <property type="project" value="UniProtKB-SubCell"/>
</dbReference>
<gene>
    <name evidence="4" type="ORF">L484_002700</name>
</gene>
<proteinExistence type="predicted"/>
<keyword evidence="1" id="KW-1071">Ligand-gated ion channel</keyword>
<dbReference type="SUPFAM" id="SSF51206">
    <property type="entry name" value="cAMP-binding domain-like"/>
    <property type="match status" value="1"/>
</dbReference>
<keyword evidence="3" id="KW-0472">Membrane</keyword>
<dbReference type="Proteomes" id="UP000030645">
    <property type="component" value="Unassembled WGS sequence"/>
</dbReference>
<dbReference type="PANTHER" id="PTHR45651:SF68">
    <property type="entry name" value="ION TRANSPORT DOMAIN-CONTAINING PROTEIN"/>
    <property type="match status" value="1"/>
</dbReference>
<keyword evidence="2" id="KW-0407">Ion channel</keyword>
<evidence type="ECO:0000313" key="4">
    <source>
        <dbReference type="EMBL" id="EXB95026.1"/>
    </source>
</evidence>
<name>W9RKM4_9ROSA</name>
<dbReference type="eggNOG" id="KOG0498">
    <property type="taxonomic scope" value="Eukaryota"/>
</dbReference>
<dbReference type="PANTHER" id="PTHR45651">
    <property type="entry name" value="CYCLIC NUCLEOTIDE-GATED ION CHANNEL 15-RELATED-RELATED"/>
    <property type="match status" value="1"/>
</dbReference>
<evidence type="ECO:0000256" key="3">
    <source>
        <dbReference type="SAM" id="Phobius"/>
    </source>
</evidence>
<feature type="transmembrane region" description="Helical" evidence="3">
    <location>
        <begin position="154"/>
        <end position="176"/>
    </location>
</feature>
<organism evidence="4 5">
    <name type="scientific">Morus notabilis</name>
    <dbReference type="NCBI Taxonomy" id="981085"/>
    <lineage>
        <taxon>Eukaryota</taxon>
        <taxon>Viridiplantae</taxon>
        <taxon>Streptophyta</taxon>
        <taxon>Embryophyta</taxon>
        <taxon>Tracheophyta</taxon>
        <taxon>Spermatophyta</taxon>
        <taxon>Magnoliopsida</taxon>
        <taxon>eudicotyledons</taxon>
        <taxon>Gunneridae</taxon>
        <taxon>Pentapetalae</taxon>
        <taxon>rosids</taxon>
        <taxon>fabids</taxon>
        <taxon>Rosales</taxon>
        <taxon>Moraceae</taxon>
        <taxon>Moreae</taxon>
        <taxon>Morus</taxon>
    </lineage>
</organism>
<dbReference type="STRING" id="981085.W9RKM4"/>